<evidence type="ECO:0000256" key="1">
    <source>
        <dbReference type="SAM" id="MobiDB-lite"/>
    </source>
</evidence>
<accession>A0A6A6J9M9</accession>
<feature type="compositionally biased region" description="Polar residues" evidence="1">
    <location>
        <begin position="56"/>
        <end position="69"/>
    </location>
</feature>
<dbReference type="EMBL" id="ML986515">
    <property type="protein sequence ID" value="KAF2272924.1"/>
    <property type="molecule type" value="Genomic_DNA"/>
</dbReference>
<organism evidence="2 3">
    <name type="scientific">Westerdykella ornata</name>
    <dbReference type="NCBI Taxonomy" id="318751"/>
    <lineage>
        <taxon>Eukaryota</taxon>
        <taxon>Fungi</taxon>
        <taxon>Dikarya</taxon>
        <taxon>Ascomycota</taxon>
        <taxon>Pezizomycotina</taxon>
        <taxon>Dothideomycetes</taxon>
        <taxon>Pleosporomycetidae</taxon>
        <taxon>Pleosporales</taxon>
        <taxon>Sporormiaceae</taxon>
        <taxon>Westerdykella</taxon>
    </lineage>
</organism>
<reference evidence="2" key="1">
    <citation type="journal article" date="2020" name="Stud. Mycol.">
        <title>101 Dothideomycetes genomes: a test case for predicting lifestyles and emergence of pathogens.</title>
        <authorList>
            <person name="Haridas S."/>
            <person name="Albert R."/>
            <person name="Binder M."/>
            <person name="Bloem J."/>
            <person name="Labutti K."/>
            <person name="Salamov A."/>
            <person name="Andreopoulos B."/>
            <person name="Baker S."/>
            <person name="Barry K."/>
            <person name="Bills G."/>
            <person name="Bluhm B."/>
            <person name="Cannon C."/>
            <person name="Castanera R."/>
            <person name="Culley D."/>
            <person name="Daum C."/>
            <person name="Ezra D."/>
            <person name="Gonzalez J."/>
            <person name="Henrissat B."/>
            <person name="Kuo A."/>
            <person name="Liang C."/>
            <person name="Lipzen A."/>
            <person name="Lutzoni F."/>
            <person name="Magnuson J."/>
            <person name="Mondo S."/>
            <person name="Nolan M."/>
            <person name="Ohm R."/>
            <person name="Pangilinan J."/>
            <person name="Park H.-J."/>
            <person name="Ramirez L."/>
            <person name="Alfaro M."/>
            <person name="Sun H."/>
            <person name="Tritt A."/>
            <person name="Yoshinaga Y."/>
            <person name="Zwiers L.-H."/>
            <person name="Turgeon B."/>
            <person name="Goodwin S."/>
            <person name="Spatafora J."/>
            <person name="Crous P."/>
            <person name="Grigoriev I."/>
        </authorList>
    </citation>
    <scope>NUCLEOTIDE SEQUENCE</scope>
    <source>
        <strain evidence="2">CBS 379.55</strain>
    </source>
</reference>
<dbReference type="AlphaFoldDB" id="A0A6A6J9M9"/>
<dbReference type="RefSeq" id="XP_033650463.1">
    <property type="nucleotide sequence ID" value="XM_033799128.1"/>
</dbReference>
<evidence type="ECO:0000313" key="2">
    <source>
        <dbReference type="EMBL" id="KAF2272924.1"/>
    </source>
</evidence>
<sequence length="193" mass="20999">MWGGWPRPSFTATCPLSSSRYPLQTIEYLPSRSLLRGKEAHKACAELRLVATGGTLQHSSHTTAHSSPCQHHHHEQPAPPCQASPEPSLSSSFPSFVREKRLGSSSDLSLSQASGGSLICKARNNAGPLTSMAQRASVTVQGVCPGPGTWLWALRLRVVKLLINIGGAWMIYLEWDTSLRTAVLCKLHSYLRS</sequence>
<name>A0A6A6J9M9_WESOR</name>
<evidence type="ECO:0000313" key="3">
    <source>
        <dbReference type="Proteomes" id="UP000800097"/>
    </source>
</evidence>
<dbReference type="GeneID" id="54552303"/>
<gene>
    <name evidence="2" type="ORF">EI97DRAFT_436528</name>
</gene>
<dbReference type="Proteomes" id="UP000800097">
    <property type="component" value="Unassembled WGS sequence"/>
</dbReference>
<keyword evidence="3" id="KW-1185">Reference proteome</keyword>
<proteinExistence type="predicted"/>
<protein>
    <submittedName>
        <fullName evidence="2">Uncharacterized protein</fullName>
    </submittedName>
</protein>
<feature type="region of interest" description="Disordered" evidence="1">
    <location>
        <begin position="56"/>
        <end position="91"/>
    </location>
</feature>